<keyword evidence="7" id="KW-0677">Repeat</keyword>
<evidence type="ECO:0000256" key="12">
    <source>
        <dbReference type="PROSITE-ProRule" id="PRU00282"/>
    </source>
</evidence>
<keyword evidence="10" id="KW-0496">Mitochondrion</keyword>
<dbReference type="AlphaFoldDB" id="A0A0F2MBY7"/>
<evidence type="ECO:0000313" key="15">
    <source>
        <dbReference type="EMBL" id="KJR86579.1"/>
    </source>
</evidence>
<feature type="compositionally biased region" description="Polar residues" evidence="14">
    <location>
        <begin position="414"/>
        <end position="427"/>
    </location>
</feature>
<gene>
    <name evidence="15" type="ORF">SPSK_02349</name>
</gene>
<dbReference type="PRINTS" id="PR00926">
    <property type="entry name" value="MITOCARRIER"/>
</dbReference>
<accession>A0A0F2MBY7</accession>
<proteinExistence type="inferred from homology"/>
<keyword evidence="9" id="KW-1133">Transmembrane helix</keyword>
<feature type="compositionally biased region" description="Acidic residues" evidence="14">
    <location>
        <begin position="496"/>
        <end position="517"/>
    </location>
</feature>
<dbReference type="InterPro" id="IPR002067">
    <property type="entry name" value="MCP"/>
</dbReference>
<dbReference type="GO" id="GO:0090422">
    <property type="term" value="F:thiamine pyrophosphate transmembrane transporter activity"/>
    <property type="evidence" value="ECO:0007669"/>
    <property type="project" value="UniProtKB-ARBA"/>
</dbReference>
<organism evidence="15 16">
    <name type="scientific">Sporothrix schenckii 1099-18</name>
    <dbReference type="NCBI Taxonomy" id="1397361"/>
    <lineage>
        <taxon>Eukaryota</taxon>
        <taxon>Fungi</taxon>
        <taxon>Dikarya</taxon>
        <taxon>Ascomycota</taxon>
        <taxon>Pezizomycotina</taxon>
        <taxon>Sordariomycetes</taxon>
        <taxon>Sordariomycetidae</taxon>
        <taxon>Ophiostomatales</taxon>
        <taxon>Ophiostomataceae</taxon>
        <taxon>Sporothrix</taxon>
    </lineage>
</organism>
<dbReference type="Pfam" id="PF00153">
    <property type="entry name" value="Mito_carr"/>
    <property type="match status" value="3"/>
</dbReference>
<feature type="repeat" description="Solcar" evidence="12">
    <location>
        <begin position="1"/>
        <end position="99"/>
    </location>
</feature>
<dbReference type="VEuPathDB" id="FungiDB:SPSK_02349"/>
<dbReference type="OrthoDB" id="18574at2759"/>
<dbReference type="Gene3D" id="1.50.40.10">
    <property type="entry name" value="Mitochondrial carrier domain"/>
    <property type="match status" value="1"/>
</dbReference>
<evidence type="ECO:0000256" key="11">
    <source>
        <dbReference type="ARBA" id="ARBA00023136"/>
    </source>
</evidence>
<feature type="repeat" description="Solcar" evidence="12">
    <location>
        <begin position="211"/>
        <end position="307"/>
    </location>
</feature>
<dbReference type="InterPro" id="IPR018108">
    <property type="entry name" value="MCP_transmembrane"/>
</dbReference>
<dbReference type="FunFam" id="1.50.40.10:FF:000011">
    <property type="entry name" value="Mitochondrial thiamine pyrophosphate carrier 1"/>
    <property type="match status" value="1"/>
</dbReference>
<feature type="region of interest" description="Disordered" evidence="14">
    <location>
        <begin position="413"/>
        <end position="449"/>
    </location>
</feature>
<keyword evidence="6 12" id="KW-0812">Transmembrane</keyword>
<dbReference type="KEGG" id="ssck:SPSK_02349"/>
<protein>
    <recommendedName>
        <fullName evidence="4">Mitochondrial thiamine pyrophosphate carrier 1</fullName>
    </recommendedName>
</protein>
<feature type="region of interest" description="Disordered" evidence="14">
    <location>
        <begin position="479"/>
        <end position="524"/>
    </location>
</feature>
<keyword evidence="8" id="KW-0999">Mitochondrion inner membrane</keyword>
<dbReference type="EMBL" id="AXCR01000006">
    <property type="protein sequence ID" value="KJR86579.1"/>
    <property type="molecule type" value="Genomic_DNA"/>
</dbReference>
<keyword evidence="5 13" id="KW-0813">Transport</keyword>
<evidence type="ECO:0000256" key="10">
    <source>
        <dbReference type="ARBA" id="ARBA00023128"/>
    </source>
</evidence>
<dbReference type="PROSITE" id="PS50920">
    <property type="entry name" value="SOLCAR"/>
    <property type="match status" value="3"/>
</dbReference>
<evidence type="ECO:0000256" key="7">
    <source>
        <dbReference type="ARBA" id="ARBA00022737"/>
    </source>
</evidence>
<evidence type="ECO:0000256" key="8">
    <source>
        <dbReference type="ARBA" id="ARBA00022792"/>
    </source>
</evidence>
<keyword evidence="11 12" id="KW-0472">Membrane</keyword>
<feature type="compositionally biased region" description="Polar residues" evidence="14">
    <location>
        <begin position="436"/>
        <end position="449"/>
    </location>
</feature>
<dbReference type="Proteomes" id="UP000033710">
    <property type="component" value="Unassembled WGS sequence"/>
</dbReference>
<comment type="function">
    <text evidence="1">Mitochondrial transporter that mediates uptake of thiamine pyrophosphate (ThPP) into mitochondria.</text>
</comment>
<dbReference type="PANTHER" id="PTHR24089">
    <property type="entry name" value="SOLUTE CARRIER FAMILY 25"/>
    <property type="match status" value="1"/>
</dbReference>
<evidence type="ECO:0000256" key="13">
    <source>
        <dbReference type="RuleBase" id="RU000488"/>
    </source>
</evidence>
<dbReference type="GeneID" id="27664498"/>
<comment type="caution">
    <text evidence="15">The sequence shown here is derived from an EMBL/GenBank/DDBJ whole genome shotgun (WGS) entry which is preliminary data.</text>
</comment>
<reference evidence="15 16" key="1">
    <citation type="journal article" date="2014" name="BMC Genomics">
        <title>Comparative genomics of the major fungal agents of human and animal Sporotrichosis: Sporothrix schenckii and Sporothrix brasiliensis.</title>
        <authorList>
            <person name="Teixeira M.M."/>
            <person name="de Almeida L.G."/>
            <person name="Kubitschek-Barreira P."/>
            <person name="Alves F.L."/>
            <person name="Kioshima E.S."/>
            <person name="Abadio A.K."/>
            <person name="Fernandes L."/>
            <person name="Derengowski L.S."/>
            <person name="Ferreira K.S."/>
            <person name="Souza R.C."/>
            <person name="Ruiz J.C."/>
            <person name="de Andrade N.C."/>
            <person name="Paes H.C."/>
            <person name="Nicola A.M."/>
            <person name="Albuquerque P."/>
            <person name="Gerber A.L."/>
            <person name="Martins V.P."/>
            <person name="Peconick L.D."/>
            <person name="Neto A.V."/>
            <person name="Chaucanez C.B."/>
            <person name="Silva P.A."/>
            <person name="Cunha O.L."/>
            <person name="de Oliveira F.F."/>
            <person name="dos Santos T.C."/>
            <person name="Barros A.L."/>
            <person name="Soares M.A."/>
            <person name="de Oliveira L.M."/>
            <person name="Marini M.M."/>
            <person name="Villalobos-Duno H."/>
            <person name="Cunha M.M."/>
            <person name="de Hoog S."/>
            <person name="da Silveira J.F."/>
            <person name="Henrissat B."/>
            <person name="Nino-Vega G.A."/>
            <person name="Cisalpino P.S."/>
            <person name="Mora-Montes H.M."/>
            <person name="Almeida S.R."/>
            <person name="Stajich J.E."/>
            <person name="Lopes-Bezerra L.M."/>
            <person name="Vasconcelos A.T."/>
            <person name="Felipe M.S."/>
        </authorList>
    </citation>
    <scope>NUCLEOTIDE SEQUENCE [LARGE SCALE GENOMIC DNA]</scope>
    <source>
        <strain evidence="15 16">1099-18</strain>
    </source>
</reference>
<evidence type="ECO:0000256" key="5">
    <source>
        <dbReference type="ARBA" id="ARBA00022448"/>
    </source>
</evidence>
<name>A0A0F2MBY7_SPOSC</name>
<dbReference type="InterPro" id="IPR023395">
    <property type="entry name" value="MCP_dom_sf"/>
</dbReference>
<evidence type="ECO:0000256" key="6">
    <source>
        <dbReference type="ARBA" id="ARBA00022692"/>
    </source>
</evidence>
<evidence type="ECO:0000256" key="4">
    <source>
        <dbReference type="ARBA" id="ARBA00021935"/>
    </source>
</evidence>
<dbReference type="RefSeq" id="XP_016589255.1">
    <property type="nucleotide sequence ID" value="XM_016729221.1"/>
</dbReference>
<evidence type="ECO:0000256" key="9">
    <source>
        <dbReference type="ARBA" id="ARBA00022989"/>
    </source>
</evidence>
<comment type="similarity">
    <text evidence="3 13">Belongs to the mitochondrial carrier (TC 2.A.29) family.</text>
</comment>
<reference evidence="15 16" key="2">
    <citation type="journal article" date="2015" name="Eukaryot. Cell">
        <title>Asexual propagation of a virulent clone complex in a human and feline outbreak of sporotrichosis.</title>
        <authorList>
            <person name="Teixeira Mde M."/>
            <person name="Rodrigues A.M."/>
            <person name="Tsui C.K."/>
            <person name="de Almeida L.G."/>
            <person name="Van Diepeningen A.D."/>
            <person name="van den Ende B.G."/>
            <person name="Fernandes G.F."/>
            <person name="Kano R."/>
            <person name="Hamelin R.C."/>
            <person name="Lopes-Bezerra L.M."/>
            <person name="Vasconcelos A.T."/>
            <person name="de Hoog S."/>
            <person name="de Camargo Z.P."/>
            <person name="Felipe M.S."/>
        </authorList>
    </citation>
    <scope>NUCLEOTIDE SEQUENCE [LARGE SCALE GENOMIC DNA]</scope>
    <source>
        <strain evidence="15 16">1099-18</strain>
    </source>
</reference>
<feature type="repeat" description="Solcar" evidence="12">
    <location>
        <begin position="112"/>
        <end position="200"/>
    </location>
</feature>
<evidence type="ECO:0000256" key="2">
    <source>
        <dbReference type="ARBA" id="ARBA00004448"/>
    </source>
</evidence>
<evidence type="ECO:0000256" key="14">
    <source>
        <dbReference type="SAM" id="MobiDB-lite"/>
    </source>
</evidence>
<sequence>MQVVVAGGTAGLIARFIVAPLDVVKIRLQLQSHSLSDPLLFSRRDIQGGPVYKGTLRTMRHILRHEGLAGLWKGNVPAELLYVCYGAVQFTAYRATSVALDRVHAAAGTAPWPHTDSFVSGAAAGAAATAATYPLDLLRTRFAAQGSGADRVYASLRGAVRDIARDEGGRGFFRGLGPALIQIAPYMGAFFACYEGLKPVAGRLAGHVGQNIGAGDAAAGVVAAVAAKTCVFPLDLVRKRIQVQGPTRSRYVHKNIPVYDGNVVRTLQTILRAEGLRGLYRGLTVSLMKAAPANAITMWTYERVLHLLVRLDGEKKQPSSTVSRTACTLSSAYVLVTSACTLAKLAVRSSAARVRRCASATAGTRCSYFHARSAQLRIVTGSSAHPAPTPNARGTVARSRMLLRRVTMLPAMPATSTYTAPGSSRSPLSRDGASDASVSVNDRSRPNSWSAVRLTPSSALHAWRYRNRRARPIWPARRSVGVGPRGRRTAVGGSDAADENEGIMEEASDGEEDEEVSSVEAGVGVDVSVADVAGAS</sequence>
<dbReference type="GO" id="GO:0005743">
    <property type="term" value="C:mitochondrial inner membrane"/>
    <property type="evidence" value="ECO:0007669"/>
    <property type="project" value="UniProtKB-SubCell"/>
</dbReference>
<dbReference type="SUPFAM" id="SSF103506">
    <property type="entry name" value="Mitochondrial carrier"/>
    <property type="match status" value="1"/>
</dbReference>
<evidence type="ECO:0000256" key="3">
    <source>
        <dbReference type="ARBA" id="ARBA00006375"/>
    </source>
</evidence>
<comment type="subcellular location">
    <subcellularLocation>
        <location evidence="2">Mitochondrion inner membrane</location>
        <topology evidence="2">Multi-pass membrane protein</topology>
    </subcellularLocation>
</comment>
<evidence type="ECO:0000313" key="16">
    <source>
        <dbReference type="Proteomes" id="UP000033710"/>
    </source>
</evidence>
<evidence type="ECO:0000256" key="1">
    <source>
        <dbReference type="ARBA" id="ARBA00002238"/>
    </source>
</evidence>